<evidence type="ECO:0000259" key="1">
    <source>
        <dbReference type="Pfam" id="PF24626"/>
    </source>
</evidence>
<dbReference type="PANTHER" id="PTHR46148:SF58">
    <property type="entry name" value="RETROTRANSPOSON PROTEIN"/>
    <property type="match status" value="1"/>
</dbReference>
<dbReference type="RefSeq" id="XP_016484600.1">
    <property type="nucleotide sequence ID" value="XM_016629114.1"/>
</dbReference>
<accession>A0A1S4B6M3</accession>
<sequence>MPKWSTSKGRTTKAWWVEIPIWKWEMINMYFVVGLPCTPRKFDSIWVIVDRLTKSSHFLPGAQFTANCLKKFQKGFGTKRYRSPIGWFEIGKVELIGPDLVNQAMKKVMIIAEWLKTALSRQKSYSDIRRSDLEFKEDYWVFLKVSPMKSVMQFGKKGELCPRYLEPYIIIQRIGRVAYKLERPPEMCSVHPVFHVSMLKKVIGDPSLIVPIETASDMGGKA</sequence>
<evidence type="ECO:0000313" key="2">
    <source>
        <dbReference type="RefSeq" id="XP_016484600.1"/>
    </source>
</evidence>
<feature type="domain" description="Tf2-1-like SH3-like" evidence="1">
    <location>
        <begin position="140"/>
        <end position="202"/>
    </location>
</feature>
<dbReference type="PaxDb" id="4097-A0A1S4B6M3"/>
<name>A0A1S4B6M3_TOBAC</name>
<dbReference type="Pfam" id="PF24626">
    <property type="entry name" value="SH3_Tf2-1"/>
    <property type="match status" value="1"/>
</dbReference>
<gene>
    <name evidence="2" type="primary">LOC107805124</name>
</gene>
<dbReference type="OrthoDB" id="1939135at2759"/>
<reference evidence="2" key="1">
    <citation type="submission" date="2025-08" db="UniProtKB">
        <authorList>
            <consortium name="RefSeq"/>
        </authorList>
    </citation>
    <scope>IDENTIFICATION</scope>
</reference>
<organism evidence="2">
    <name type="scientific">Nicotiana tabacum</name>
    <name type="common">Common tobacco</name>
    <dbReference type="NCBI Taxonomy" id="4097"/>
    <lineage>
        <taxon>Eukaryota</taxon>
        <taxon>Viridiplantae</taxon>
        <taxon>Streptophyta</taxon>
        <taxon>Embryophyta</taxon>
        <taxon>Tracheophyta</taxon>
        <taxon>Spermatophyta</taxon>
        <taxon>Magnoliopsida</taxon>
        <taxon>eudicotyledons</taxon>
        <taxon>Gunneridae</taxon>
        <taxon>Pentapetalae</taxon>
        <taxon>asterids</taxon>
        <taxon>lamiids</taxon>
        <taxon>Solanales</taxon>
        <taxon>Solanaceae</taxon>
        <taxon>Nicotianoideae</taxon>
        <taxon>Nicotianeae</taxon>
        <taxon>Nicotiana</taxon>
    </lineage>
</organism>
<dbReference type="PANTHER" id="PTHR46148">
    <property type="entry name" value="CHROMO DOMAIN-CONTAINING PROTEIN"/>
    <property type="match status" value="1"/>
</dbReference>
<proteinExistence type="predicted"/>
<protein>
    <recommendedName>
        <fullName evidence="1">Tf2-1-like SH3-like domain-containing protein</fullName>
    </recommendedName>
</protein>
<dbReference type="AlphaFoldDB" id="A0A1S4B6M3"/>
<dbReference type="KEGG" id="nta:107805124"/>
<dbReference type="InterPro" id="IPR056924">
    <property type="entry name" value="SH3_Tf2-1"/>
</dbReference>
<dbReference type="STRING" id="4097.A0A1S4B6M3"/>